<organism evidence="1 2">
    <name type="scientific">Macrolepiota fuliginosa MF-IS2</name>
    <dbReference type="NCBI Taxonomy" id="1400762"/>
    <lineage>
        <taxon>Eukaryota</taxon>
        <taxon>Fungi</taxon>
        <taxon>Dikarya</taxon>
        <taxon>Basidiomycota</taxon>
        <taxon>Agaricomycotina</taxon>
        <taxon>Agaricomycetes</taxon>
        <taxon>Agaricomycetidae</taxon>
        <taxon>Agaricales</taxon>
        <taxon>Agaricineae</taxon>
        <taxon>Agaricaceae</taxon>
        <taxon>Macrolepiota</taxon>
    </lineage>
</organism>
<sequence>MDSQKWAQDEYEHLDCYLCLHHQQAQSSACSEDPGPYPTGLHLESPTINATVSSREAATPIAGNVQQGGYSKEETCHVWVSTHMSSQAAHFPQTSHLEDPTIVAMAPPGQPATPLIEGAQPYRRSRGACIQIYLSHSK</sequence>
<dbReference type="EMBL" id="MU152332">
    <property type="protein sequence ID" value="KAF9440684.1"/>
    <property type="molecule type" value="Genomic_DNA"/>
</dbReference>
<dbReference type="Proteomes" id="UP000807342">
    <property type="component" value="Unassembled WGS sequence"/>
</dbReference>
<accession>A0A9P5WZA6</accession>
<dbReference type="AlphaFoldDB" id="A0A9P5WZA6"/>
<gene>
    <name evidence="1" type="ORF">P691DRAFT_767385</name>
</gene>
<proteinExistence type="predicted"/>
<evidence type="ECO:0000313" key="2">
    <source>
        <dbReference type="Proteomes" id="UP000807342"/>
    </source>
</evidence>
<name>A0A9P5WZA6_9AGAR</name>
<evidence type="ECO:0000313" key="1">
    <source>
        <dbReference type="EMBL" id="KAF9440684.1"/>
    </source>
</evidence>
<reference evidence="1" key="1">
    <citation type="submission" date="2020-11" db="EMBL/GenBank/DDBJ databases">
        <authorList>
            <consortium name="DOE Joint Genome Institute"/>
            <person name="Ahrendt S."/>
            <person name="Riley R."/>
            <person name="Andreopoulos W."/>
            <person name="Labutti K."/>
            <person name="Pangilinan J."/>
            <person name="Ruiz-Duenas F.J."/>
            <person name="Barrasa J.M."/>
            <person name="Sanchez-Garcia M."/>
            <person name="Camarero S."/>
            <person name="Miyauchi S."/>
            <person name="Serrano A."/>
            <person name="Linde D."/>
            <person name="Babiker R."/>
            <person name="Drula E."/>
            <person name="Ayuso-Fernandez I."/>
            <person name="Pacheco R."/>
            <person name="Padilla G."/>
            <person name="Ferreira P."/>
            <person name="Barriuso J."/>
            <person name="Kellner H."/>
            <person name="Castanera R."/>
            <person name="Alfaro M."/>
            <person name="Ramirez L."/>
            <person name="Pisabarro A.G."/>
            <person name="Kuo A."/>
            <person name="Tritt A."/>
            <person name="Lipzen A."/>
            <person name="He G."/>
            <person name="Yan M."/>
            <person name="Ng V."/>
            <person name="Cullen D."/>
            <person name="Martin F."/>
            <person name="Rosso M.-N."/>
            <person name="Henrissat B."/>
            <person name="Hibbett D."/>
            <person name="Martinez A.T."/>
            <person name="Grigoriev I.V."/>
        </authorList>
    </citation>
    <scope>NUCLEOTIDE SEQUENCE</scope>
    <source>
        <strain evidence="1">MF-IS2</strain>
    </source>
</reference>
<protein>
    <submittedName>
        <fullName evidence="1">Uncharacterized protein</fullName>
    </submittedName>
</protein>
<comment type="caution">
    <text evidence="1">The sequence shown here is derived from an EMBL/GenBank/DDBJ whole genome shotgun (WGS) entry which is preliminary data.</text>
</comment>
<keyword evidence="2" id="KW-1185">Reference proteome</keyword>